<dbReference type="OrthoDB" id="2209674at2759"/>
<evidence type="ECO:0000313" key="1">
    <source>
        <dbReference type="EMBL" id="ORZ06437.1"/>
    </source>
</evidence>
<name>A0A1X2HZZ3_9FUNG</name>
<organism evidence="1 2">
    <name type="scientific">Absidia repens</name>
    <dbReference type="NCBI Taxonomy" id="90262"/>
    <lineage>
        <taxon>Eukaryota</taxon>
        <taxon>Fungi</taxon>
        <taxon>Fungi incertae sedis</taxon>
        <taxon>Mucoromycota</taxon>
        <taxon>Mucoromycotina</taxon>
        <taxon>Mucoromycetes</taxon>
        <taxon>Mucorales</taxon>
        <taxon>Cunninghamellaceae</taxon>
        <taxon>Absidia</taxon>
    </lineage>
</organism>
<dbReference type="AlphaFoldDB" id="A0A1X2HZZ3"/>
<proteinExistence type="predicted"/>
<protein>
    <submittedName>
        <fullName evidence="1">Uncharacterized protein</fullName>
    </submittedName>
</protein>
<sequence>MKIVLTSELKKCMQKSYMVESYNSVGKLTMMETRSAKRKRIAVIEDDDILTTYLGKSLGTIIKSEAVNMVCDKHHGYFKCVGMNNIFDATDVYNCWAVMGYAIIQAGKPILSRMHSNASKAKMVDQITAQIYIHTLQLLLWSPEHFDVNTLSNHREGDYVVKFWGPLVELAFYKAGLRPQWGDTVSQLGKKRIPRM</sequence>
<reference evidence="1 2" key="1">
    <citation type="submission" date="2016-07" db="EMBL/GenBank/DDBJ databases">
        <title>Pervasive Adenine N6-methylation of Active Genes in Fungi.</title>
        <authorList>
            <consortium name="DOE Joint Genome Institute"/>
            <person name="Mondo S.J."/>
            <person name="Dannebaum R.O."/>
            <person name="Kuo R.C."/>
            <person name="Labutti K."/>
            <person name="Haridas S."/>
            <person name="Kuo A."/>
            <person name="Salamov A."/>
            <person name="Ahrendt S.R."/>
            <person name="Lipzen A."/>
            <person name="Sullivan W."/>
            <person name="Andreopoulos W.B."/>
            <person name="Clum A."/>
            <person name="Lindquist E."/>
            <person name="Daum C."/>
            <person name="Ramamoorthy G.K."/>
            <person name="Gryganskyi A."/>
            <person name="Culley D."/>
            <person name="Magnuson J.K."/>
            <person name="James T.Y."/>
            <person name="O'Malley M.A."/>
            <person name="Stajich J.E."/>
            <person name="Spatafora J.W."/>
            <person name="Visel A."/>
            <person name="Grigoriev I.V."/>
        </authorList>
    </citation>
    <scope>NUCLEOTIDE SEQUENCE [LARGE SCALE GENOMIC DNA]</scope>
    <source>
        <strain evidence="1 2">NRRL 1336</strain>
    </source>
</reference>
<gene>
    <name evidence="1" type="ORF">BCR42DRAFT_159489</name>
</gene>
<evidence type="ECO:0000313" key="2">
    <source>
        <dbReference type="Proteomes" id="UP000193560"/>
    </source>
</evidence>
<accession>A0A1X2HZZ3</accession>
<dbReference type="Proteomes" id="UP000193560">
    <property type="component" value="Unassembled WGS sequence"/>
</dbReference>
<keyword evidence="2" id="KW-1185">Reference proteome</keyword>
<dbReference type="EMBL" id="MCGE01000039">
    <property type="protein sequence ID" value="ORZ06437.1"/>
    <property type="molecule type" value="Genomic_DNA"/>
</dbReference>
<comment type="caution">
    <text evidence="1">The sequence shown here is derived from an EMBL/GenBank/DDBJ whole genome shotgun (WGS) entry which is preliminary data.</text>
</comment>